<sequence>MSLSCVSFDPPTEITARLASNQENLLVHLTFPHVQRPSRPGPQWWTVLLPCWTRGSLPVEDPATTWSELVADDIAKVQFGKWTAIAPQQKPPNCDVWFRIFRKRICIMIILHSQSAPTQPTNHSTPLSTSGKHEVAMLSGTRLTTYYYWDSGRLGGAYDARKSRVSVVDGGVYLMLARSKEKGGATWSERDLELIQNTSVHQKLENKEQKPEDGVVSPLAGHEAGLGAGDEPSSQLITETDVKISDDCHDPQSDANTEPSPDLSIDVNVNLTAAHTDEVEAEDSQTGVVDSSELKKEVDGEEEVSVDVVYGLCESKGKDDGETEVLDYVTGPGCPNQSPEFSSTPINAAEDESTSLEHSSEQNQSVVEKATSTPRCDISSDCQYCDSVSEQVRDDFYELQARIRAMTDEQWAKVISIIFED</sequence>
<feature type="region of interest" description="Disordered" evidence="1">
    <location>
        <begin position="200"/>
        <end position="234"/>
    </location>
</feature>
<dbReference type="AlphaFoldDB" id="A0A5K3F6S5"/>
<evidence type="ECO:0000313" key="2">
    <source>
        <dbReference type="WBParaSite" id="MCU_005401-RA"/>
    </source>
</evidence>
<protein>
    <submittedName>
        <fullName evidence="2">NAC domain-containing protein</fullName>
    </submittedName>
</protein>
<organism evidence="2">
    <name type="scientific">Mesocestoides corti</name>
    <name type="common">Flatworm</name>
    <dbReference type="NCBI Taxonomy" id="53468"/>
    <lineage>
        <taxon>Eukaryota</taxon>
        <taxon>Metazoa</taxon>
        <taxon>Spiralia</taxon>
        <taxon>Lophotrochozoa</taxon>
        <taxon>Platyhelminthes</taxon>
        <taxon>Cestoda</taxon>
        <taxon>Eucestoda</taxon>
        <taxon>Cyclophyllidea</taxon>
        <taxon>Mesocestoididae</taxon>
        <taxon>Mesocestoides</taxon>
    </lineage>
</organism>
<proteinExistence type="predicted"/>
<evidence type="ECO:0000256" key="1">
    <source>
        <dbReference type="SAM" id="MobiDB-lite"/>
    </source>
</evidence>
<feature type="region of interest" description="Disordered" evidence="1">
    <location>
        <begin position="245"/>
        <end position="264"/>
    </location>
</feature>
<dbReference type="WBParaSite" id="MCU_005401-RA">
    <property type="protein sequence ID" value="MCU_005401-RA"/>
    <property type="gene ID" value="MCU_005401"/>
</dbReference>
<feature type="region of interest" description="Disordered" evidence="1">
    <location>
        <begin position="278"/>
        <end position="300"/>
    </location>
</feature>
<feature type="compositionally biased region" description="Polar residues" evidence="1">
    <location>
        <begin position="335"/>
        <end position="346"/>
    </location>
</feature>
<feature type="compositionally biased region" description="Polar residues" evidence="1">
    <location>
        <begin position="361"/>
        <end position="371"/>
    </location>
</feature>
<feature type="compositionally biased region" description="Basic and acidic residues" evidence="1">
    <location>
        <begin position="202"/>
        <end position="213"/>
    </location>
</feature>
<name>A0A5K3F6S5_MESCO</name>
<accession>A0A5K3F6S5</accession>
<reference evidence="2" key="1">
    <citation type="submission" date="2019-11" db="UniProtKB">
        <authorList>
            <consortium name="WormBaseParasite"/>
        </authorList>
    </citation>
    <scope>IDENTIFICATION</scope>
</reference>
<feature type="region of interest" description="Disordered" evidence="1">
    <location>
        <begin position="333"/>
        <end position="371"/>
    </location>
</feature>